<comment type="caution">
    <text evidence="3">The sequence shown here is derived from an EMBL/GenBank/DDBJ whole genome shotgun (WGS) entry which is preliminary data.</text>
</comment>
<dbReference type="EMBL" id="CAKMTQ010000032">
    <property type="protein sequence ID" value="CAH1534411.1"/>
    <property type="molecule type" value="Genomic_DNA"/>
</dbReference>
<dbReference type="PROSITE" id="PS50878">
    <property type="entry name" value="RT_POL"/>
    <property type="match status" value="1"/>
</dbReference>
<dbReference type="InterPro" id="IPR043502">
    <property type="entry name" value="DNA/RNA_pol_sf"/>
</dbReference>
<dbReference type="InterPro" id="IPR051083">
    <property type="entry name" value="GrpII_Intron_Splice-Mob/Def"/>
</dbReference>
<dbReference type="AlphaFoldDB" id="A0AAU9Q824"/>
<dbReference type="Proteomes" id="UP001295420">
    <property type="component" value="Unassembled WGS sequence"/>
</dbReference>
<evidence type="ECO:0000313" key="4">
    <source>
        <dbReference type="Proteomes" id="UP001295420"/>
    </source>
</evidence>
<evidence type="ECO:0000256" key="1">
    <source>
        <dbReference type="ARBA" id="ARBA00034120"/>
    </source>
</evidence>
<comment type="similarity">
    <text evidence="1">Belongs to the bacterial reverse transcriptase family.</text>
</comment>
<evidence type="ECO:0000313" key="3">
    <source>
        <dbReference type="EMBL" id="CAH1534411.1"/>
    </source>
</evidence>
<reference evidence="3" key="1">
    <citation type="submission" date="2022-01" db="EMBL/GenBank/DDBJ databases">
        <authorList>
            <person name="Lagorce A."/>
        </authorList>
    </citation>
    <scope>NUCLEOTIDE SEQUENCE</scope>
    <source>
        <strain evidence="3">Th15_F1_D04</strain>
    </source>
</reference>
<dbReference type="Pfam" id="PF00078">
    <property type="entry name" value="RVT_1"/>
    <property type="match status" value="1"/>
</dbReference>
<dbReference type="GO" id="GO:0003964">
    <property type="term" value="F:RNA-directed DNA polymerase activity"/>
    <property type="evidence" value="ECO:0007669"/>
    <property type="project" value="UniProtKB-KW"/>
</dbReference>
<dbReference type="EC" id="2.7.7.49" evidence="3"/>
<name>A0AAU9Q824_9VIBR</name>
<gene>
    <name evidence="3" type="ORF">THF1D04_380011</name>
</gene>
<dbReference type="InterPro" id="IPR000477">
    <property type="entry name" value="RT_dom"/>
</dbReference>
<keyword evidence="3" id="KW-0548">Nucleotidyltransferase</keyword>
<keyword evidence="3" id="KW-0808">Transferase</keyword>
<keyword evidence="3" id="KW-0695">RNA-directed DNA polymerase</keyword>
<dbReference type="PANTHER" id="PTHR34047:SF8">
    <property type="entry name" value="PROTEIN YKFC"/>
    <property type="match status" value="1"/>
</dbReference>
<accession>A0AAU9Q824</accession>
<proteinExistence type="inferred from homology"/>
<dbReference type="RefSeq" id="WP_409931519.1">
    <property type="nucleotide sequence ID" value="NZ_CAKMTQ010000032.1"/>
</dbReference>
<feature type="domain" description="Reverse transcriptase" evidence="2">
    <location>
        <begin position="1"/>
        <end position="255"/>
    </location>
</feature>
<organism evidence="3 4">
    <name type="scientific">Vibrio owensii</name>
    <dbReference type="NCBI Taxonomy" id="696485"/>
    <lineage>
        <taxon>Bacteria</taxon>
        <taxon>Pseudomonadati</taxon>
        <taxon>Pseudomonadota</taxon>
        <taxon>Gammaproteobacteria</taxon>
        <taxon>Vibrionales</taxon>
        <taxon>Vibrionaceae</taxon>
        <taxon>Vibrio</taxon>
    </lineage>
</organism>
<dbReference type="SUPFAM" id="SSF56672">
    <property type="entry name" value="DNA/RNA polymerases"/>
    <property type="match status" value="1"/>
</dbReference>
<sequence length="255" mass="29745">MQLDFILQHLDTAYRLACKKKQRRSEKDDIWNVRFFWPAVKAKIITELNNSEYVFSPVRVIEYKSGKYLHSFTSQDYIVLKALSLSLFQNLPRCAFCHSWKGHGGINKAINRVRRSTPSFYYKTDVQNYYASIAHHKVFEQLSPYIQDDRVFRLIYCALKNQGGEIGLPRGSPLSHLLGNFYLHELDAKFTHRPSQTYVRYMDDIMLLSEHKGALRRGIKTINHDLNQLGLTNVFHKSMISHTNKTQTRFLGAIV</sequence>
<protein>
    <submittedName>
        <fullName evidence="3">RNA-directed DNA polymerase</fullName>
        <ecNumber evidence="3">2.7.7.49</ecNumber>
    </submittedName>
</protein>
<evidence type="ECO:0000259" key="2">
    <source>
        <dbReference type="PROSITE" id="PS50878"/>
    </source>
</evidence>
<dbReference type="PANTHER" id="PTHR34047">
    <property type="entry name" value="NUCLEAR INTRON MATURASE 1, MITOCHONDRIAL-RELATED"/>
    <property type="match status" value="1"/>
</dbReference>